<dbReference type="InterPro" id="IPR050555">
    <property type="entry name" value="Bact_Solute-Bind_Prot2"/>
</dbReference>
<dbReference type="PANTHER" id="PTHR30036:SF7">
    <property type="entry name" value="ABC TRANSPORTER PERIPLASMIC-BINDING PROTEIN YPHF"/>
    <property type="match status" value="1"/>
</dbReference>
<evidence type="ECO:0000256" key="1">
    <source>
        <dbReference type="ARBA" id="ARBA00004418"/>
    </source>
</evidence>
<dbReference type="SUPFAM" id="SSF53822">
    <property type="entry name" value="Periplasmic binding protein-like I"/>
    <property type="match status" value="1"/>
</dbReference>
<feature type="chain" id="PRO_5011502150" evidence="3">
    <location>
        <begin position="29"/>
        <end position="332"/>
    </location>
</feature>
<dbReference type="Pfam" id="PF13407">
    <property type="entry name" value="Peripla_BP_4"/>
    <property type="match status" value="1"/>
</dbReference>
<comment type="subcellular location">
    <subcellularLocation>
        <location evidence="1">Periplasm</location>
    </subcellularLocation>
</comment>
<dbReference type="EMBL" id="FNSL01000001">
    <property type="protein sequence ID" value="SEB72771.1"/>
    <property type="molecule type" value="Genomic_DNA"/>
</dbReference>
<evidence type="ECO:0000313" key="5">
    <source>
        <dbReference type="EMBL" id="SEB72771.1"/>
    </source>
</evidence>
<organism evidence="5 6">
    <name type="scientific">Nitratireductor aquibiodomus</name>
    <dbReference type="NCBI Taxonomy" id="204799"/>
    <lineage>
        <taxon>Bacteria</taxon>
        <taxon>Pseudomonadati</taxon>
        <taxon>Pseudomonadota</taxon>
        <taxon>Alphaproteobacteria</taxon>
        <taxon>Hyphomicrobiales</taxon>
        <taxon>Phyllobacteriaceae</taxon>
        <taxon>Nitratireductor</taxon>
    </lineage>
</organism>
<name>A0A1H4LQ59_9HYPH</name>
<comment type="similarity">
    <text evidence="2">Belongs to the bacterial solute-binding protein 2 family.</text>
</comment>
<evidence type="ECO:0000256" key="2">
    <source>
        <dbReference type="ARBA" id="ARBA00007639"/>
    </source>
</evidence>
<keyword evidence="3" id="KW-0732">Signal</keyword>
<feature type="domain" description="Periplasmic binding protein" evidence="4">
    <location>
        <begin position="35"/>
        <end position="292"/>
    </location>
</feature>
<evidence type="ECO:0000313" key="6">
    <source>
        <dbReference type="Proteomes" id="UP000199064"/>
    </source>
</evidence>
<dbReference type="InterPro" id="IPR025997">
    <property type="entry name" value="SBP_2_dom"/>
</dbReference>
<proteinExistence type="inferred from homology"/>
<dbReference type="InterPro" id="IPR028082">
    <property type="entry name" value="Peripla_BP_I"/>
</dbReference>
<reference evidence="6" key="1">
    <citation type="submission" date="2016-10" db="EMBL/GenBank/DDBJ databases">
        <authorList>
            <person name="Varghese N."/>
            <person name="Submissions S."/>
        </authorList>
    </citation>
    <scope>NUCLEOTIDE SEQUENCE [LARGE SCALE GENOMIC DNA]</scope>
    <source>
        <strain evidence="6">ES.061</strain>
    </source>
</reference>
<evidence type="ECO:0000256" key="3">
    <source>
        <dbReference type="SAM" id="SignalP"/>
    </source>
</evidence>
<dbReference type="GO" id="GO:0030288">
    <property type="term" value="C:outer membrane-bounded periplasmic space"/>
    <property type="evidence" value="ECO:0007669"/>
    <property type="project" value="TreeGrafter"/>
</dbReference>
<evidence type="ECO:0000259" key="4">
    <source>
        <dbReference type="Pfam" id="PF13407"/>
    </source>
</evidence>
<protein>
    <submittedName>
        <fullName evidence="5">Monosaccharide ABC transporter substrate-binding protein, CUT2 family</fullName>
    </submittedName>
</protein>
<sequence>MAMNLRKLTAGVALGAALIVGAGAVTHAQDAKHSIVTVVKLSGIAWFNRMEEGVNEYAAETGHDATQVGPASADAALQVQMIEDLIAKKVDAITVVPNSPEALEPVLGKALDAGIKVIGHEASSLQNITYDVEAFDNAAYGRHLMEALAQAMGGEGEYAVFVGHLTAKTHNEWVDAAIEYQKEKYPNMTLVTDKLESNEQQQTAYQKTKELLRTYPNLKGIQGSAGEDVVGAALAVEEAGLDGKVKIVGTSLVSVAGPYLETGAIEMISFWDPAKAGIAMNKVASMAIAGEEVTDGMDLGVEGYNAIKLDGKVLYGQAWVDVTTDNMSEYDF</sequence>
<accession>A0A1H4LQ59</accession>
<keyword evidence="6" id="KW-1185">Reference proteome</keyword>
<gene>
    <name evidence="5" type="ORF">SAMN05216452_2940</name>
</gene>
<dbReference type="AlphaFoldDB" id="A0A1H4LQ59"/>
<dbReference type="CDD" id="cd20001">
    <property type="entry name" value="PBP1_LsrB_Quorum_Sensing-like"/>
    <property type="match status" value="1"/>
</dbReference>
<feature type="signal peptide" evidence="3">
    <location>
        <begin position="1"/>
        <end position="28"/>
    </location>
</feature>
<dbReference type="Gene3D" id="3.40.50.2300">
    <property type="match status" value="2"/>
</dbReference>
<dbReference type="PANTHER" id="PTHR30036">
    <property type="entry name" value="D-XYLOSE-BINDING PERIPLASMIC PROTEIN"/>
    <property type="match status" value="1"/>
</dbReference>
<dbReference type="Proteomes" id="UP000199064">
    <property type="component" value="Unassembled WGS sequence"/>
</dbReference>
<dbReference type="GO" id="GO:0030246">
    <property type="term" value="F:carbohydrate binding"/>
    <property type="evidence" value="ECO:0007669"/>
    <property type="project" value="TreeGrafter"/>
</dbReference>